<comment type="caution">
    <text evidence="1">The sequence shown here is derived from an EMBL/GenBank/DDBJ whole genome shotgun (WGS) entry which is preliminary data.</text>
</comment>
<dbReference type="EMBL" id="JASCZI010000298">
    <property type="protein sequence ID" value="MED6110879.1"/>
    <property type="molecule type" value="Genomic_DNA"/>
</dbReference>
<protein>
    <submittedName>
        <fullName evidence="1">Uncharacterized protein</fullName>
    </submittedName>
</protein>
<accession>A0ABU6QG84</accession>
<gene>
    <name evidence="1" type="ORF">PIB30_047027</name>
</gene>
<proteinExistence type="predicted"/>
<keyword evidence="2" id="KW-1185">Reference proteome</keyword>
<evidence type="ECO:0000313" key="2">
    <source>
        <dbReference type="Proteomes" id="UP001341840"/>
    </source>
</evidence>
<sequence>MVVVSKNVISENWISTIAQTRSGEDSRIDVKLDWTTIPNPKLYTLTHSIFSTEALAKDRSFAM</sequence>
<name>A0ABU6QG84_9FABA</name>
<dbReference type="Proteomes" id="UP001341840">
    <property type="component" value="Unassembled WGS sequence"/>
</dbReference>
<organism evidence="1 2">
    <name type="scientific">Stylosanthes scabra</name>
    <dbReference type="NCBI Taxonomy" id="79078"/>
    <lineage>
        <taxon>Eukaryota</taxon>
        <taxon>Viridiplantae</taxon>
        <taxon>Streptophyta</taxon>
        <taxon>Embryophyta</taxon>
        <taxon>Tracheophyta</taxon>
        <taxon>Spermatophyta</taxon>
        <taxon>Magnoliopsida</taxon>
        <taxon>eudicotyledons</taxon>
        <taxon>Gunneridae</taxon>
        <taxon>Pentapetalae</taxon>
        <taxon>rosids</taxon>
        <taxon>fabids</taxon>
        <taxon>Fabales</taxon>
        <taxon>Fabaceae</taxon>
        <taxon>Papilionoideae</taxon>
        <taxon>50 kb inversion clade</taxon>
        <taxon>dalbergioids sensu lato</taxon>
        <taxon>Dalbergieae</taxon>
        <taxon>Pterocarpus clade</taxon>
        <taxon>Stylosanthes</taxon>
    </lineage>
</organism>
<reference evidence="1 2" key="1">
    <citation type="journal article" date="2023" name="Plants (Basel)">
        <title>Bridging the Gap: Combining Genomics and Transcriptomics Approaches to Understand Stylosanthes scabra, an Orphan Legume from the Brazilian Caatinga.</title>
        <authorList>
            <person name="Ferreira-Neto J.R.C."/>
            <person name="da Silva M.D."/>
            <person name="Binneck E."/>
            <person name="de Melo N.F."/>
            <person name="da Silva R.H."/>
            <person name="de Melo A.L.T.M."/>
            <person name="Pandolfi V."/>
            <person name="Bustamante F.O."/>
            <person name="Brasileiro-Vidal A.C."/>
            <person name="Benko-Iseppon A.M."/>
        </authorList>
    </citation>
    <scope>NUCLEOTIDE SEQUENCE [LARGE SCALE GENOMIC DNA]</scope>
    <source>
        <tissue evidence="1">Leaves</tissue>
    </source>
</reference>
<evidence type="ECO:0000313" key="1">
    <source>
        <dbReference type="EMBL" id="MED6110879.1"/>
    </source>
</evidence>